<dbReference type="AlphaFoldDB" id="A7HR46"/>
<dbReference type="eggNOG" id="ENOG50331ZS">
    <property type="taxonomic scope" value="Bacteria"/>
</dbReference>
<feature type="region of interest" description="Disordered" evidence="1">
    <location>
        <begin position="1"/>
        <end position="21"/>
    </location>
</feature>
<evidence type="ECO:0000313" key="3">
    <source>
        <dbReference type="Proteomes" id="UP000006377"/>
    </source>
</evidence>
<keyword evidence="3" id="KW-1185">Reference proteome</keyword>
<dbReference type="Proteomes" id="UP000006377">
    <property type="component" value="Chromosome"/>
</dbReference>
<evidence type="ECO:0000256" key="1">
    <source>
        <dbReference type="SAM" id="MobiDB-lite"/>
    </source>
</evidence>
<accession>A7HR46</accession>
<proteinExistence type="predicted"/>
<sequence length="98" mass="10539">MAEDFPGDATFGPLDEDGYDVSPLTESEQRRVALQNILDAWDEALGEGVEADVLATTAIFAALSDMVEAYGEDAVAEMANGLADRVRQGEFSLNRVLN</sequence>
<dbReference type="KEGG" id="pla:Plav_0756"/>
<protein>
    <submittedName>
        <fullName evidence="2">Uncharacterized protein</fullName>
    </submittedName>
</protein>
<gene>
    <name evidence="2" type="ordered locus">Plav_0756</name>
</gene>
<dbReference type="STRING" id="402881.Plav_0756"/>
<dbReference type="EMBL" id="CP000774">
    <property type="protein sequence ID" value="ABS62379.1"/>
    <property type="molecule type" value="Genomic_DNA"/>
</dbReference>
<organism evidence="2 3">
    <name type="scientific">Parvibaculum lavamentivorans (strain DS-1 / DSM 13023 / NCIMB 13966)</name>
    <dbReference type="NCBI Taxonomy" id="402881"/>
    <lineage>
        <taxon>Bacteria</taxon>
        <taxon>Pseudomonadati</taxon>
        <taxon>Pseudomonadota</taxon>
        <taxon>Alphaproteobacteria</taxon>
        <taxon>Hyphomicrobiales</taxon>
        <taxon>Parvibaculaceae</taxon>
        <taxon>Parvibaculum</taxon>
    </lineage>
</organism>
<reference evidence="2 3" key="1">
    <citation type="journal article" date="2011" name="Stand. Genomic Sci.">
        <title>Complete genome sequence of Parvibaculum lavamentivorans type strain (DS-1(T)).</title>
        <authorList>
            <person name="Schleheck D."/>
            <person name="Weiss M."/>
            <person name="Pitluck S."/>
            <person name="Bruce D."/>
            <person name="Land M.L."/>
            <person name="Han S."/>
            <person name="Saunders E."/>
            <person name="Tapia R."/>
            <person name="Detter C."/>
            <person name="Brettin T."/>
            <person name="Han J."/>
            <person name="Woyke T."/>
            <person name="Goodwin L."/>
            <person name="Pennacchio L."/>
            <person name="Nolan M."/>
            <person name="Cook A.M."/>
            <person name="Kjelleberg S."/>
            <person name="Thomas T."/>
        </authorList>
    </citation>
    <scope>NUCLEOTIDE SEQUENCE [LARGE SCALE GENOMIC DNA]</scope>
    <source>
        <strain evidence="3">DS-1 / DSM 13023 / NCIMB 13966</strain>
    </source>
</reference>
<dbReference type="HOGENOM" id="CLU_175521_0_0_5"/>
<dbReference type="RefSeq" id="WP_011995670.1">
    <property type="nucleotide sequence ID" value="NC_009719.1"/>
</dbReference>
<evidence type="ECO:0000313" key="2">
    <source>
        <dbReference type="EMBL" id="ABS62379.1"/>
    </source>
</evidence>
<name>A7HR46_PARL1</name>